<keyword evidence="3" id="KW-1185">Reference proteome</keyword>
<evidence type="ECO:0000313" key="2">
    <source>
        <dbReference type="EMBL" id="MPD02790.1"/>
    </source>
</evidence>
<sequence>MHPSTSCGCPTQATTTTRSMLHGGPSLPTTLLSG</sequence>
<comment type="caution">
    <text evidence="2">The sequence shown here is derived from an EMBL/GenBank/DDBJ whole genome shotgun (WGS) entry which is preliminary data.</text>
</comment>
<feature type="compositionally biased region" description="Polar residues" evidence="1">
    <location>
        <begin position="1"/>
        <end position="19"/>
    </location>
</feature>
<dbReference type="EMBL" id="VSRR010133111">
    <property type="protein sequence ID" value="MPD02790.1"/>
    <property type="molecule type" value="Genomic_DNA"/>
</dbReference>
<proteinExistence type="predicted"/>
<name>A0A5B7K6W4_PORTR</name>
<reference evidence="2 3" key="1">
    <citation type="submission" date="2019-05" db="EMBL/GenBank/DDBJ databases">
        <title>Another draft genome of Portunus trituberculatus and its Hox gene families provides insights of decapod evolution.</title>
        <authorList>
            <person name="Jeong J.-H."/>
            <person name="Song I."/>
            <person name="Kim S."/>
            <person name="Choi T."/>
            <person name="Kim D."/>
            <person name="Ryu S."/>
            <person name="Kim W."/>
        </authorList>
    </citation>
    <scope>NUCLEOTIDE SEQUENCE [LARGE SCALE GENOMIC DNA]</scope>
    <source>
        <tissue evidence="2">Muscle</tissue>
    </source>
</reference>
<protein>
    <submittedName>
        <fullName evidence="2">Uncharacterized protein</fullName>
    </submittedName>
</protein>
<organism evidence="2 3">
    <name type="scientific">Portunus trituberculatus</name>
    <name type="common">Swimming crab</name>
    <name type="synonym">Neptunus trituberculatus</name>
    <dbReference type="NCBI Taxonomy" id="210409"/>
    <lineage>
        <taxon>Eukaryota</taxon>
        <taxon>Metazoa</taxon>
        <taxon>Ecdysozoa</taxon>
        <taxon>Arthropoda</taxon>
        <taxon>Crustacea</taxon>
        <taxon>Multicrustacea</taxon>
        <taxon>Malacostraca</taxon>
        <taxon>Eumalacostraca</taxon>
        <taxon>Eucarida</taxon>
        <taxon>Decapoda</taxon>
        <taxon>Pleocyemata</taxon>
        <taxon>Brachyura</taxon>
        <taxon>Eubrachyura</taxon>
        <taxon>Portunoidea</taxon>
        <taxon>Portunidae</taxon>
        <taxon>Portuninae</taxon>
        <taxon>Portunus</taxon>
    </lineage>
</organism>
<accession>A0A5B7K6W4</accession>
<evidence type="ECO:0000256" key="1">
    <source>
        <dbReference type="SAM" id="MobiDB-lite"/>
    </source>
</evidence>
<feature type="region of interest" description="Disordered" evidence="1">
    <location>
        <begin position="1"/>
        <end position="34"/>
    </location>
</feature>
<dbReference type="AlphaFoldDB" id="A0A5B7K6W4"/>
<dbReference type="Proteomes" id="UP000324222">
    <property type="component" value="Unassembled WGS sequence"/>
</dbReference>
<evidence type="ECO:0000313" key="3">
    <source>
        <dbReference type="Proteomes" id="UP000324222"/>
    </source>
</evidence>
<gene>
    <name evidence="2" type="ORF">E2C01_098394</name>
</gene>